<evidence type="ECO:0000313" key="3">
    <source>
        <dbReference type="Proteomes" id="UP001166286"/>
    </source>
</evidence>
<feature type="region of interest" description="Disordered" evidence="1">
    <location>
        <begin position="132"/>
        <end position="159"/>
    </location>
</feature>
<name>A0AA39QX27_9LECA</name>
<dbReference type="Proteomes" id="UP001166286">
    <property type="component" value="Unassembled WGS sequence"/>
</dbReference>
<feature type="region of interest" description="Disordered" evidence="1">
    <location>
        <begin position="1"/>
        <end position="113"/>
    </location>
</feature>
<keyword evidence="3" id="KW-1185">Reference proteome</keyword>
<feature type="compositionally biased region" description="Basic and acidic residues" evidence="1">
    <location>
        <begin position="1"/>
        <end position="10"/>
    </location>
</feature>
<proteinExistence type="predicted"/>
<feature type="compositionally biased region" description="Acidic residues" evidence="1">
    <location>
        <begin position="138"/>
        <end position="147"/>
    </location>
</feature>
<dbReference type="AlphaFoldDB" id="A0AA39QX27"/>
<sequence>MSDPDGDSHMHSSSSDDADSDAMFPAEHDPPGSAPQHQNSVLPDAPHGYQQAFPEVATSTPPQSQDNEPAMDMETGNDRVSENGPTQAALREAGSGQKNADLETEPGAAWNNKKAIEEYRRALTQIEDRNFSLKEFGDPFDESEQDQEQEHRRQGSMGA</sequence>
<reference evidence="2" key="1">
    <citation type="submission" date="2023-03" db="EMBL/GenBank/DDBJ databases">
        <title>Complete genome of Cladonia borealis.</title>
        <authorList>
            <person name="Park H."/>
        </authorList>
    </citation>
    <scope>NUCLEOTIDE SEQUENCE</scope>
    <source>
        <strain evidence="2">ANT050790</strain>
    </source>
</reference>
<feature type="compositionally biased region" description="Polar residues" evidence="1">
    <location>
        <begin position="57"/>
        <end position="67"/>
    </location>
</feature>
<dbReference type="EMBL" id="JAFEKC020000018">
    <property type="protein sequence ID" value="KAK0509524.1"/>
    <property type="molecule type" value="Genomic_DNA"/>
</dbReference>
<organism evidence="2 3">
    <name type="scientific">Cladonia borealis</name>
    <dbReference type="NCBI Taxonomy" id="184061"/>
    <lineage>
        <taxon>Eukaryota</taxon>
        <taxon>Fungi</taxon>
        <taxon>Dikarya</taxon>
        <taxon>Ascomycota</taxon>
        <taxon>Pezizomycotina</taxon>
        <taxon>Lecanoromycetes</taxon>
        <taxon>OSLEUM clade</taxon>
        <taxon>Lecanoromycetidae</taxon>
        <taxon>Lecanorales</taxon>
        <taxon>Lecanorineae</taxon>
        <taxon>Cladoniaceae</taxon>
        <taxon>Cladonia</taxon>
    </lineage>
</organism>
<comment type="caution">
    <text evidence="2">The sequence shown here is derived from an EMBL/GenBank/DDBJ whole genome shotgun (WGS) entry which is preliminary data.</text>
</comment>
<evidence type="ECO:0000313" key="2">
    <source>
        <dbReference type="EMBL" id="KAK0509524.1"/>
    </source>
</evidence>
<accession>A0AA39QX27</accession>
<protein>
    <submittedName>
        <fullName evidence="2">Uncharacterized protein</fullName>
    </submittedName>
</protein>
<evidence type="ECO:0000256" key="1">
    <source>
        <dbReference type="SAM" id="MobiDB-lite"/>
    </source>
</evidence>
<gene>
    <name evidence="2" type="ORF">JMJ35_007918</name>
</gene>